<feature type="compositionally biased region" description="Basic and acidic residues" evidence="1">
    <location>
        <begin position="417"/>
        <end position="429"/>
    </location>
</feature>
<organism evidence="2 3">
    <name type="scientific">Aspergillus cristatus</name>
    <name type="common">Chinese Fuzhuan brick tea-fermentation fungus</name>
    <name type="synonym">Eurotium cristatum</name>
    <dbReference type="NCBI Taxonomy" id="573508"/>
    <lineage>
        <taxon>Eukaryota</taxon>
        <taxon>Fungi</taxon>
        <taxon>Dikarya</taxon>
        <taxon>Ascomycota</taxon>
        <taxon>Pezizomycotina</taxon>
        <taxon>Eurotiomycetes</taxon>
        <taxon>Eurotiomycetidae</taxon>
        <taxon>Eurotiales</taxon>
        <taxon>Aspergillaceae</taxon>
        <taxon>Aspergillus</taxon>
        <taxon>Aspergillus subgen. Aspergillus</taxon>
    </lineage>
</organism>
<dbReference type="Proteomes" id="UP000094569">
    <property type="component" value="Unassembled WGS sequence"/>
</dbReference>
<accession>A0A1E3BH99</accession>
<reference evidence="2 3" key="1">
    <citation type="journal article" date="2016" name="BMC Genomics">
        <title>Comparative genomic and transcriptomic analyses of the Fuzhuan brick tea-fermentation fungus Aspergillus cristatus.</title>
        <authorList>
            <person name="Ge Y."/>
            <person name="Wang Y."/>
            <person name="Liu Y."/>
            <person name="Tan Y."/>
            <person name="Ren X."/>
            <person name="Zhang X."/>
            <person name="Hyde K.D."/>
            <person name="Liu Y."/>
            <person name="Liu Z."/>
        </authorList>
    </citation>
    <scope>NUCLEOTIDE SEQUENCE [LARGE SCALE GENOMIC DNA]</scope>
    <source>
        <strain evidence="2 3">GZAAS20.1005</strain>
    </source>
</reference>
<comment type="caution">
    <text evidence="2">The sequence shown here is derived from an EMBL/GenBank/DDBJ whole genome shotgun (WGS) entry which is preliminary data.</text>
</comment>
<proteinExistence type="predicted"/>
<feature type="region of interest" description="Disordered" evidence="1">
    <location>
        <begin position="412"/>
        <end position="469"/>
    </location>
</feature>
<evidence type="ECO:0000313" key="3">
    <source>
        <dbReference type="Proteomes" id="UP000094569"/>
    </source>
</evidence>
<feature type="compositionally biased region" description="Low complexity" evidence="1">
    <location>
        <begin position="500"/>
        <end position="515"/>
    </location>
</feature>
<feature type="compositionally biased region" description="Low complexity" evidence="1">
    <location>
        <begin position="433"/>
        <end position="442"/>
    </location>
</feature>
<feature type="compositionally biased region" description="Basic and acidic residues" evidence="1">
    <location>
        <begin position="260"/>
        <end position="269"/>
    </location>
</feature>
<feature type="compositionally biased region" description="Low complexity" evidence="1">
    <location>
        <begin position="1115"/>
        <end position="1137"/>
    </location>
</feature>
<feature type="region of interest" description="Disordered" evidence="1">
    <location>
        <begin position="500"/>
        <end position="530"/>
    </location>
</feature>
<feature type="compositionally biased region" description="Low complexity" evidence="1">
    <location>
        <begin position="141"/>
        <end position="153"/>
    </location>
</feature>
<sequence>MEDHPYPGLLPKRPNVVDRGLKPEPLTIPKNLGAPVKSPVRLIAEDERSDIQLSVSPMSRRNPGSLASAAHSRNASVISPLSVQQQSQQFQHPFATHLQNRQSTQSTQSKSRKEKGHSRSESWESDLLDAYSSSDDDSVDRASSCYSRRSSLTSMGSEYPGFGYKSADAFSIGSPVALGVFDDTASVLAESVKLNEDKTIAVEHYEDQRKAKKIAKKPSMAEVNKPLPREPPIQMAPLTVVKTPKTPRTPKTPKTAMSRAEGEAQKQCDRKCDEQRYATLRTGKSSRGPTLSQAEEELENALLQYCTKPSTAPNNEANAPNISARAKQAKKVCSTSNLTASCGSLPGALQISRGDMQMKPTRPAPRPPSNTLPHTILQQLEEEKKKQQNSKMPLHLAVPGFGRKLHLRSFSSSNMRSEMESAALRDRGTESLNNNNNNNNNKKNNDNNKEQIQPVPEPQRPTSIGSERELRLQLPRLQTKKMEPVGQWAAAATAALAAMRTPPTTTATTPSTLSERTPDSESSVVGGPVKPVDHAFTEEKVFVSSSKMRRSNTYVLPYQLGSLQAPEIIYELDGGMPSPVRVGTTNVPYPSSPPSITMPSIMPDRAVQSILEQASSLDDLFSLAVLNRHFYRIFKQHELDMIKGAVFKMSAAAWELREMSPPWASEWQVFLDPDAQVPDYTPSLYLQRYAHDIFTLAQLKSLILTRCSSFLRPDTIRGLAGVDSERATEIDDALWRIWTFCRIFGCGKGRENDITGQMDWLNGGVQARNQHTSITFSITEPFGMNNVLFEPPAGFGQGNFGGLSKGQMYDMTELFTCLNVLLQPIHGKCAEARRAGVYNGLDVKVGDDSKEEKYLEEWTCYVLTLGLSAVLSLGSVCPIKNPTATFEKAKSMGLTKWDLLDDDVTRSSFLKEAVSKSYMTCEAAAAGSSCSSVRSCGASATSSSSSLVDDSSFRSRTNSSSSDQSIQDHRVRQAAFAAELRNQRSQPRINVTRTSFSDERPISSYTVVMNGLEQQSRPPVPPMPDLARFNQPVFYMQSSTRPGSGLGPVLDPVDRAIDMIVRELGFNEKDAKWALKTTDTGEGIDTNAAVALLMRERQNQASHGQTTQRPGGKRGLFSSSFSSSSSSRSDQGSLLSSVISEESGSGWRWA</sequence>
<feature type="region of interest" description="Disordered" evidence="1">
    <location>
        <begin position="1099"/>
        <end position="1150"/>
    </location>
</feature>
<dbReference type="OrthoDB" id="5376710at2759"/>
<feature type="region of interest" description="Disordered" evidence="1">
    <location>
        <begin position="48"/>
        <end position="72"/>
    </location>
</feature>
<evidence type="ECO:0000256" key="1">
    <source>
        <dbReference type="SAM" id="MobiDB-lite"/>
    </source>
</evidence>
<evidence type="ECO:0000313" key="2">
    <source>
        <dbReference type="EMBL" id="ODM20309.1"/>
    </source>
</evidence>
<gene>
    <name evidence="2" type="ORF">SI65_03362</name>
</gene>
<dbReference type="STRING" id="573508.A0A1E3BH99"/>
<feature type="region of interest" description="Disordered" evidence="1">
    <location>
        <begin position="211"/>
        <end position="269"/>
    </location>
</feature>
<feature type="compositionally biased region" description="Low complexity" evidence="1">
    <location>
        <begin position="940"/>
        <end position="965"/>
    </location>
</feature>
<feature type="region of interest" description="Disordered" evidence="1">
    <location>
        <begin position="344"/>
        <end position="372"/>
    </location>
</feature>
<name>A0A1E3BH99_ASPCR</name>
<dbReference type="AlphaFoldDB" id="A0A1E3BH99"/>
<feature type="compositionally biased region" description="Polar residues" evidence="1">
    <location>
        <begin position="1099"/>
        <end position="1109"/>
    </location>
</feature>
<feature type="region of interest" description="Disordered" evidence="1">
    <location>
        <begin position="97"/>
        <end position="153"/>
    </location>
</feature>
<protein>
    <submittedName>
        <fullName evidence="2">Uncharacterized protein</fullName>
    </submittedName>
</protein>
<dbReference type="EMBL" id="JXNT01000003">
    <property type="protein sequence ID" value="ODM20309.1"/>
    <property type="molecule type" value="Genomic_DNA"/>
</dbReference>
<keyword evidence="3" id="KW-1185">Reference proteome</keyword>
<feature type="region of interest" description="Disordered" evidence="1">
    <location>
        <begin position="940"/>
        <end position="970"/>
    </location>
</feature>
<dbReference type="VEuPathDB" id="FungiDB:SI65_03362"/>
<feature type="compositionally biased region" description="Low complexity" evidence="1">
    <location>
        <begin position="99"/>
        <end position="109"/>
    </location>
</feature>
<feature type="region of interest" description="Disordered" evidence="1">
    <location>
        <begin position="1"/>
        <end position="34"/>
    </location>
</feature>